<organism evidence="1 2">
    <name type="scientific">Neonectria punicea</name>
    <dbReference type="NCBI Taxonomy" id="979145"/>
    <lineage>
        <taxon>Eukaryota</taxon>
        <taxon>Fungi</taxon>
        <taxon>Dikarya</taxon>
        <taxon>Ascomycota</taxon>
        <taxon>Pezizomycotina</taxon>
        <taxon>Sordariomycetes</taxon>
        <taxon>Hypocreomycetidae</taxon>
        <taxon>Hypocreales</taxon>
        <taxon>Nectriaceae</taxon>
        <taxon>Neonectria</taxon>
    </lineage>
</organism>
<evidence type="ECO:0000313" key="2">
    <source>
        <dbReference type="Proteomes" id="UP001498476"/>
    </source>
</evidence>
<evidence type="ECO:0008006" key="3">
    <source>
        <dbReference type="Google" id="ProtNLM"/>
    </source>
</evidence>
<gene>
    <name evidence="1" type="ORF">QQX98_008598</name>
</gene>
<dbReference type="Gene3D" id="3.40.50.880">
    <property type="match status" value="1"/>
</dbReference>
<name>A0ABR1GUL5_9HYPO</name>
<protein>
    <recommendedName>
        <fullName evidence="3">Glutamine amidotransferase domain-containing protein</fullName>
    </recommendedName>
</protein>
<dbReference type="Proteomes" id="UP001498476">
    <property type="component" value="Unassembled WGS sequence"/>
</dbReference>
<dbReference type="PANTHER" id="PTHR42695:SF5">
    <property type="entry name" value="GLUTAMINE AMIDOTRANSFERASE YLR126C-RELATED"/>
    <property type="match status" value="1"/>
</dbReference>
<accession>A0ABR1GUL5</accession>
<dbReference type="SUPFAM" id="SSF52317">
    <property type="entry name" value="Class I glutamine amidotransferase-like"/>
    <property type="match status" value="1"/>
</dbReference>
<reference evidence="1 2" key="1">
    <citation type="journal article" date="2025" name="Microbiol. Resour. Announc.">
        <title>Draft genome sequences for Neonectria magnoliae and Neonectria punicea, canker pathogens of Liriodendron tulipifera and Acer saccharum in West Virginia.</title>
        <authorList>
            <person name="Petronek H.M."/>
            <person name="Kasson M.T."/>
            <person name="Metheny A.M."/>
            <person name="Stauder C.M."/>
            <person name="Lovett B."/>
            <person name="Lynch S.C."/>
            <person name="Garnas J.R."/>
            <person name="Kasson L.R."/>
            <person name="Stajich J.E."/>
        </authorList>
    </citation>
    <scope>NUCLEOTIDE SEQUENCE [LARGE SCALE GENOMIC DNA]</scope>
    <source>
        <strain evidence="1 2">NRRL 64653</strain>
    </source>
</reference>
<sequence length="95" mass="10612">MHLDTVVDVPPGMEIIGSSPQSNVQLLYEPGRILGIQGHPEANPFQIKKFLDSRLEEKLIEADTYQEALLRVDDKQGGDVLSKALPKFFVGQRHT</sequence>
<dbReference type="InterPro" id="IPR029062">
    <property type="entry name" value="Class_I_gatase-like"/>
</dbReference>
<evidence type="ECO:0000313" key="1">
    <source>
        <dbReference type="EMBL" id="KAK7409222.1"/>
    </source>
</evidence>
<keyword evidence="2" id="KW-1185">Reference proteome</keyword>
<dbReference type="PANTHER" id="PTHR42695">
    <property type="entry name" value="GLUTAMINE AMIDOTRANSFERASE YLR126C-RELATED"/>
    <property type="match status" value="1"/>
</dbReference>
<proteinExistence type="predicted"/>
<dbReference type="InterPro" id="IPR044992">
    <property type="entry name" value="ChyE-like"/>
</dbReference>
<comment type="caution">
    <text evidence="1">The sequence shown here is derived from an EMBL/GenBank/DDBJ whole genome shotgun (WGS) entry which is preliminary data.</text>
</comment>
<dbReference type="EMBL" id="JAZAVJ010000158">
    <property type="protein sequence ID" value="KAK7409222.1"/>
    <property type="molecule type" value="Genomic_DNA"/>
</dbReference>